<comment type="caution">
    <text evidence="1">The sequence shown here is derived from an EMBL/GenBank/DDBJ whole genome shotgun (WGS) entry which is preliminary data.</text>
</comment>
<name>A0A8H3XM69_GIGMA</name>
<keyword evidence="2" id="KW-1185">Reference proteome</keyword>
<evidence type="ECO:0000313" key="2">
    <source>
        <dbReference type="Proteomes" id="UP000439903"/>
    </source>
</evidence>
<accession>A0A8H3XM69</accession>
<proteinExistence type="predicted"/>
<dbReference type="EMBL" id="WTPW01000845">
    <property type="protein sequence ID" value="KAF0475498.1"/>
    <property type="molecule type" value="Genomic_DNA"/>
</dbReference>
<protein>
    <submittedName>
        <fullName evidence="1">Uncharacterized protein</fullName>
    </submittedName>
</protein>
<dbReference type="OrthoDB" id="2370987at2759"/>
<dbReference type="Proteomes" id="UP000439903">
    <property type="component" value="Unassembled WGS sequence"/>
</dbReference>
<dbReference type="AlphaFoldDB" id="A0A8H3XM69"/>
<evidence type="ECO:0000313" key="1">
    <source>
        <dbReference type="EMBL" id="KAF0475498.1"/>
    </source>
</evidence>
<sequence length="225" mass="25746">MSIYRGKMNWYEYAQNEEFTVTFLHGAGPNDPINLYWQWTKDAKGEIKGNVLYQTTITSVTQTGIPGEVKFSCTDNNYYKFDITSKQYGGQLSIFMRNTAGDTSSEMILQKYYPSQPQTYVGKLNWYDYAVNELFIVVFPSGLGEDLPVTAHWQWTKNSSGEQKANRDLSDKQHKNNQDPTSFYFGDGYYTFNCTADDKNKTLAVTMKNPSRDSFGTVTLELQSN</sequence>
<reference evidence="1 2" key="1">
    <citation type="journal article" date="2019" name="Environ. Microbiol.">
        <title>At the nexus of three kingdoms: the genome of the mycorrhizal fungus Gigaspora margarita provides insights into plant, endobacterial and fungal interactions.</title>
        <authorList>
            <person name="Venice F."/>
            <person name="Ghignone S."/>
            <person name="Salvioli di Fossalunga A."/>
            <person name="Amselem J."/>
            <person name="Novero M."/>
            <person name="Xianan X."/>
            <person name="Sedzielewska Toro K."/>
            <person name="Morin E."/>
            <person name="Lipzen A."/>
            <person name="Grigoriev I.V."/>
            <person name="Henrissat B."/>
            <person name="Martin F.M."/>
            <person name="Bonfante P."/>
        </authorList>
    </citation>
    <scope>NUCLEOTIDE SEQUENCE [LARGE SCALE GENOMIC DNA]</scope>
    <source>
        <strain evidence="1 2">BEG34</strain>
    </source>
</reference>
<organism evidence="1 2">
    <name type="scientific">Gigaspora margarita</name>
    <dbReference type="NCBI Taxonomy" id="4874"/>
    <lineage>
        <taxon>Eukaryota</taxon>
        <taxon>Fungi</taxon>
        <taxon>Fungi incertae sedis</taxon>
        <taxon>Mucoromycota</taxon>
        <taxon>Glomeromycotina</taxon>
        <taxon>Glomeromycetes</taxon>
        <taxon>Diversisporales</taxon>
        <taxon>Gigasporaceae</taxon>
        <taxon>Gigaspora</taxon>
    </lineage>
</organism>
<gene>
    <name evidence="1" type="ORF">F8M41_024607</name>
</gene>